<keyword evidence="1" id="KW-0732">Signal</keyword>
<reference evidence="2 3" key="1">
    <citation type="submission" date="2022-06" db="EMBL/GenBank/DDBJ databases">
        <title>Pseudarthrobacter sp. strain RMG13 Genome sequencing and assembly.</title>
        <authorList>
            <person name="Kim I."/>
        </authorList>
    </citation>
    <scope>NUCLEOTIDE SEQUENCE [LARGE SCALE GENOMIC DNA]</scope>
    <source>
        <strain evidence="2 3">RMG13</strain>
    </source>
</reference>
<dbReference type="SUPFAM" id="SSF53474">
    <property type="entry name" value="alpha/beta-Hydrolases"/>
    <property type="match status" value="1"/>
</dbReference>
<dbReference type="InterPro" id="IPR029058">
    <property type="entry name" value="AB_hydrolase_fold"/>
</dbReference>
<feature type="chain" id="PRO_5045759562" evidence="1">
    <location>
        <begin position="19"/>
        <end position="269"/>
    </location>
</feature>
<evidence type="ECO:0000256" key="1">
    <source>
        <dbReference type="SAM" id="SignalP"/>
    </source>
</evidence>
<keyword evidence="2" id="KW-0378">Hydrolase</keyword>
<proteinExistence type="predicted"/>
<accession>A0ABT1LML8</accession>
<feature type="signal peptide" evidence="1">
    <location>
        <begin position="1"/>
        <end position="18"/>
    </location>
</feature>
<gene>
    <name evidence="2" type="ORF">NFC73_05075</name>
</gene>
<sequence length="269" mass="29767">MGPIRAILLPGAVLPAQAAFGGLIAALGPDVQAIAKDLELYADDGPPADWSLDTEIDGVLREADTRAWKTFHLAGYSGGGAAALAFAAKHPGRLLSLALLEPAWAGNWDWSPAYAELRKKYEQLETLPPEQFMSAFMRLGVKPDVVLPPPPDPPPPWMANRPAGIRAFLRTYKSYDLERARLAAFRQPVYFALGGLSNPHDYGDIASRLSRVFFPDFHLEVFPKRHHFDPPHRIEPERLAELLRRHWEQAEAGTVVEPVETEPLETRGG</sequence>
<dbReference type="GO" id="GO:0016787">
    <property type="term" value="F:hydrolase activity"/>
    <property type="evidence" value="ECO:0007669"/>
    <property type="project" value="UniProtKB-KW"/>
</dbReference>
<comment type="caution">
    <text evidence="2">The sequence shown here is derived from an EMBL/GenBank/DDBJ whole genome shotgun (WGS) entry which is preliminary data.</text>
</comment>
<dbReference type="Gene3D" id="3.40.50.1820">
    <property type="entry name" value="alpha/beta hydrolase"/>
    <property type="match status" value="1"/>
</dbReference>
<protein>
    <submittedName>
        <fullName evidence="2">Alpha/beta hydrolase</fullName>
    </submittedName>
</protein>
<name>A0ABT1LML8_9MICC</name>
<evidence type="ECO:0000313" key="2">
    <source>
        <dbReference type="EMBL" id="MCP8999114.1"/>
    </source>
</evidence>
<organism evidence="2 3">
    <name type="scientific">Pseudarthrobacter humi</name>
    <dbReference type="NCBI Taxonomy" id="2952523"/>
    <lineage>
        <taxon>Bacteria</taxon>
        <taxon>Bacillati</taxon>
        <taxon>Actinomycetota</taxon>
        <taxon>Actinomycetes</taxon>
        <taxon>Micrococcales</taxon>
        <taxon>Micrococcaceae</taxon>
        <taxon>Pseudarthrobacter</taxon>
    </lineage>
</organism>
<dbReference type="RefSeq" id="WP_254748144.1">
    <property type="nucleotide sequence ID" value="NZ_JANCLV010000002.1"/>
</dbReference>
<dbReference type="EMBL" id="JANCLV010000002">
    <property type="protein sequence ID" value="MCP8999114.1"/>
    <property type="molecule type" value="Genomic_DNA"/>
</dbReference>
<keyword evidence="3" id="KW-1185">Reference proteome</keyword>
<dbReference type="Proteomes" id="UP001524318">
    <property type="component" value="Unassembled WGS sequence"/>
</dbReference>
<evidence type="ECO:0000313" key="3">
    <source>
        <dbReference type="Proteomes" id="UP001524318"/>
    </source>
</evidence>